<dbReference type="AlphaFoldDB" id="C8W4P3"/>
<dbReference type="OrthoDB" id="307788at2"/>
<dbReference type="InterPro" id="IPR020053">
    <property type="entry name" value="Ribosome-bd_factorA_CS"/>
</dbReference>
<dbReference type="SUPFAM" id="SSF89919">
    <property type="entry name" value="Ribosome-binding factor A, RbfA"/>
    <property type="match status" value="1"/>
</dbReference>
<evidence type="ECO:0000256" key="1">
    <source>
        <dbReference type="ARBA" id="ARBA00022517"/>
    </source>
</evidence>
<dbReference type="Pfam" id="PF02033">
    <property type="entry name" value="RBFA"/>
    <property type="match status" value="1"/>
</dbReference>
<dbReference type="NCBIfam" id="TIGR00082">
    <property type="entry name" value="rbfA"/>
    <property type="match status" value="1"/>
</dbReference>
<comment type="function">
    <text evidence="2">One of several proteins that assist in the late maturation steps of the functional core of the 30S ribosomal subunit. Associates with free 30S ribosomal subunits (but not with 30S subunits that are part of 70S ribosomes or polysomes). Required for efficient processing of 16S rRNA. May interact with the 5'-terminal helix region of 16S rRNA.</text>
</comment>
<sequence length="119" mass="13384">MAHRPERLAESIKKEVSDMIINELKDPRIGFTSITSVEVSRDLSFAKIFVSVLGTEEEQKATVEALSRANGFIRAEIGRRIRLRHVPELAFISDQSIAHGTKIMKLLQDVQVQGEGMHE</sequence>
<dbReference type="PANTHER" id="PTHR33515:SF1">
    <property type="entry name" value="RIBOSOME-BINDING FACTOR A, CHLOROPLASTIC-RELATED"/>
    <property type="match status" value="1"/>
</dbReference>
<dbReference type="KEGG" id="dae:Dtox_3187"/>
<reference evidence="3 4" key="1">
    <citation type="journal article" date="2009" name="Stand. Genomic Sci.">
        <title>Complete genome sequence of Desulfotomaculum acetoxidans type strain (5575).</title>
        <authorList>
            <person name="Spring S."/>
            <person name="Lapidus A."/>
            <person name="Schroder M."/>
            <person name="Gleim D."/>
            <person name="Sims D."/>
            <person name="Meincke L."/>
            <person name="Glavina Del Rio T."/>
            <person name="Tice H."/>
            <person name="Copeland A."/>
            <person name="Cheng J.F."/>
            <person name="Lucas S."/>
            <person name="Chen F."/>
            <person name="Nolan M."/>
            <person name="Bruce D."/>
            <person name="Goodwin L."/>
            <person name="Pitluck S."/>
            <person name="Ivanova N."/>
            <person name="Mavromatis K."/>
            <person name="Mikhailova N."/>
            <person name="Pati A."/>
            <person name="Chen A."/>
            <person name="Palaniappan K."/>
            <person name="Land M."/>
            <person name="Hauser L."/>
            <person name="Chang Y.J."/>
            <person name="Jeffries C.D."/>
            <person name="Chain P."/>
            <person name="Saunders E."/>
            <person name="Brettin T."/>
            <person name="Detter J.C."/>
            <person name="Goker M."/>
            <person name="Bristow J."/>
            <person name="Eisen J.A."/>
            <person name="Markowitz V."/>
            <person name="Hugenholtz P."/>
            <person name="Kyrpides N.C."/>
            <person name="Klenk H.P."/>
            <person name="Han C."/>
        </authorList>
    </citation>
    <scope>NUCLEOTIDE SEQUENCE [LARGE SCALE GENOMIC DNA]</scope>
    <source>
        <strain evidence="4">ATCC 49208 / DSM 771 / VKM B-1644</strain>
    </source>
</reference>
<keyword evidence="2" id="KW-0963">Cytoplasm</keyword>
<dbReference type="GO" id="GO:0005829">
    <property type="term" value="C:cytosol"/>
    <property type="evidence" value="ECO:0007669"/>
    <property type="project" value="TreeGrafter"/>
</dbReference>
<evidence type="ECO:0000313" key="4">
    <source>
        <dbReference type="Proteomes" id="UP000002217"/>
    </source>
</evidence>
<dbReference type="HAMAP" id="MF_00003">
    <property type="entry name" value="RbfA"/>
    <property type="match status" value="1"/>
</dbReference>
<dbReference type="GO" id="GO:0043024">
    <property type="term" value="F:ribosomal small subunit binding"/>
    <property type="evidence" value="ECO:0007669"/>
    <property type="project" value="TreeGrafter"/>
</dbReference>
<organism evidence="3 4">
    <name type="scientific">Desulfofarcimen acetoxidans (strain ATCC 49208 / DSM 771 / KCTC 5769 / VKM B-1644 / 5575)</name>
    <name type="common">Desulfotomaculum acetoxidans</name>
    <dbReference type="NCBI Taxonomy" id="485916"/>
    <lineage>
        <taxon>Bacteria</taxon>
        <taxon>Bacillati</taxon>
        <taxon>Bacillota</taxon>
        <taxon>Clostridia</taxon>
        <taxon>Eubacteriales</taxon>
        <taxon>Peptococcaceae</taxon>
        <taxon>Desulfofarcimen</taxon>
    </lineage>
</organism>
<name>C8W4P3_DESAS</name>
<dbReference type="PROSITE" id="PS01319">
    <property type="entry name" value="RBFA"/>
    <property type="match status" value="1"/>
</dbReference>
<keyword evidence="4" id="KW-1185">Reference proteome</keyword>
<comment type="subcellular location">
    <subcellularLocation>
        <location evidence="2">Cytoplasm</location>
    </subcellularLocation>
</comment>
<dbReference type="eggNOG" id="COG0858">
    <property type="taxonomic scope" value="Bacteria"/>
</dbReference>
<comment type="subunit">
    <text evidence="2">Monomer. Binds 30S ribosomal subunits, but not 50S ribosomal subunits or 70S ribosomes.</text>
</comment>
<dbReference type="InterPro" id="IPR015946">
    <property type="entry name" value="KH_dom-like_a/b"/>
</dbReference>
<protein>
    <recommendedName>
        <fullName evidence="2">Ribosome-binding factor A</fullName>
    </recommendedName>
</protein>
<dbReference type="Proteomes" id="UP000002217">
    <property type="component" value="Chromosome"/>
</dbReference>
<dbReference type="Gene3D" id="3.30.300.20">
    <property type="match status" value="1"/>
</dbReference>
<proteinExistence type="inferred from homology"/>
<dbReference type="RefSeq" id="WP_015758621.1">
    <property type="nucleotide sequence ID" value="NC_013216.1"/>
</dbReference>
<dbReference type="InterPro" id="IPR023799">
    <property type="entry name" value="RbfA_dom_sf"/>
</dbReference>
<evidence type="ECO:0000313" key="3">
    <source>
        <dbReference type="EMBL" id="ACV63929.1"/>
    </source>
</evidence>
<dbReference type="HOGENOM" id="CLU_089475_6_3_9"/>
<dbReference type="EMBL" id="CP001720">
    <property type="protein sequence ID" value="ACV63929.1"/>
    <property type="molecule type" value="Genomic_DNA"/>
</dbReference>
<accession>C8W4P3</accession>
<dbReference type="PANTHER" id="PTHR33515">
    <property type="entry name" value="RIBOSOME-BINDING FACTOR A, CHLOROPLASTIC-RELATED"/>
    <property type="match status" value="1"/>
</dbReference>
<gene>
    <name evidence="2" type="primary">rbfA</name>
    <name evidence="3" type="ordered locus">Dtox_3187</name>
</gene>
<comment type="similarity">
    <text evidence="2">Belongs to the RbfA family.</text>
</comment>
<evidence type="ECO:0000256" key="2">
    <source>
        <dbReference type="HAMAP-Rule" id="MF_00003"/>
    </source>
</evidence>
<keyword evidence="1 2" id="KW-0690">Ribosome biogenesis</keyword>
<dbReference type="InterPro" id="IPR000238">
    <property type="entry name" value="RbfA"/>
</dbReference>
<dbReference type="GO" id="GO:0030490">
    <property type="term" value="P:maturation of SSU-rRNA"/>
    <property type="evidence" value="ECO:0007669"/>
    <property type="project" value="UniProtKB-UniRule"/>
</dbReference>
<dbReference type="STRING" id="485916.Dtox_3187"/>